<dbReference type="SMART" id="SM01134">
    <property type="entry name" value="DeoRC"/>
    <property type="match status" value="1"/>
</dbReference>
<evidence type="ECO:0000313" key="6">
    <source>
        <dbReference type="Proteomes" id="UP000298631"/>
    </source>
</evidence>
<dbReference type="PANTHER" id="PTHR30363">
    <property type="entry name" value="HTH-TYPE TRANSCRIPTIONAL REGULATOR SRLR-RELATED"/>
    <property type="match status" value="1"/>
</dbReference>
<dbReference type="GO" id="GO:0003677">
    <property type="term" value="F:DNA binding"/>
    <property type="evidence" value="ECO:0007669"/>
    <property type="project" value="UniProtKB-KW"/>
</dbReference>
<dbReference type="PROSITE" id="PS51000">
    <property type="entry name" value="HTH_DEOR_2"/>
    <property type="match status" value="1"/>
</dbReference>
<evidence type="ECO:0000259" key="4">
    <source>
        <dbReference type="PROSITE" id="PS51000"/>
    </source>
</evidence>
<sequence length="261" mass="28363">MSGDPDHPNLKKSERHTQILLELRLAPHVRVVDLAAKFGVTTETVRRDIADLSAQGLLQKSHGGASPCASGTRRVLDERQRERLEERRRLAHKAAHLVQDGQQLMIDAGSTVMEFARALAVLHRQVTVVTNSLQVAMILGSSEGTTVIMTPGSYLNDEAALVGTETCDFLRRYHVDACYLGASALSEAGVSEAIDGFAAVKRTMMEQSATRYFLMDGSKFGQRHLVKIADIAEIGHLVTDRRPDGALAAALGAENTKIILP</sequence>
<organism evidence="5 6">
    <name type="scientific">Pseudorhodobacter turbinis</name>
    <dbReference type="NCBI Taxonomy" id="2500533"/>
    <lineage>
        <taxon>Bacteria</taxon>
        <taxon>Pseudomonadati</taxon>
        <taxon>Pseudomonadota</taxon>
        <taxon>Alphaproteobacteria</taxon>
        <taxon>Rhodobacterales</taxon>
        <taxon>Paracoccaceae</taxon>
        <taxon>Pseudorhodobacter</taxon>
    </lineage>
</organism>
<dbReference type="GO" id="GO:0003700">
    <property type="term" value="F:DNA-binding transcription factor activity"/>
    <property type="evidence" value="ECO:0007669"/>
    <property type="project" value="InterPro"/>
</dbReference>
<dbReference type="InterPro" id="IPR001034">
    <property type="entry name" value="DeoR_HTH"/>
</dbReference>
<dbReference type="OrthoDB" id="9816363at2"/>
<dbReference type="SUPFAM" id="SSF46785">
    <property type="entry name" value="Winged helix' DNA-binding domain"/>
    <property type="match status" value="1"/>
</dbReference>
<dbReference type="SMART" id="SM00420">
    <property type="entry name" value="HTH_DEOR"/>
    <property type="match status" value="1"/>
</dbReference>
<dbReference type="Pfam" id="PF00455">
    <property type="entry name" value="DeoRC"/>
    <property type="match status" value="1"/>
</dbReference>
<dbReference type="InterPro" id="IPR018356">
    <property type="entry name" value="Tscrpt_reg_HTH_DeoR_CS"/>
</dbReference>
<dbReference type="Gene3D" id="3.40.50.1360">
    <property type="match status" value="1"/>
</dbReference>
<keyword evidence="1" id="KW-0805">Transcription regulation</keyword>
<dbReference type="AlphaFoldDB" id="A0A4P8EJC1"/>
<dbReference type="InterPro" id="IPR036388">
    <property type="entry name" value="WH-like_DNA-bd_sf"/>
</dbReference>
<protein>
    <submittedName>
        <fullName evidence="5">DeoR/GlpR transcriptional regulator</fullName>
    </submittedName>
</protein>
<dbReference type="EMBL" id="CP039965">
    <property type="protein sequence ID" value="QCO57097.1"/>
    <property type="molecule type" value="Genomic_DNA"/>
</dbReference>
<dbReference type="SUPFAM" id="SSF100950">
    <property type="entry name" value="NagB/RpiA/CoA transferase-like"/>
    <property type="match status" value="1"/>
</dbReference>
<evidence type="ECO:0000256" key="1">
    <source>
        <dbReference type="ARBA" id="ARBA00023015"/>
    </source>
</evidence>
<dbReference type="PANTHER" id="PTHR30363:SF44">
    <property type="entry name" value="AGA OPERON TRANSCRIPTIONAL REPRESSOR-RELATED"/>
    <property type="match status" value="1"/>
</dbReference>
<proteinExistence type="predicted"/>
<evidence type="ECO:0000256" key="3">
    <source>
        <dbReference type="ARBA" id="ARBA00023163"/>
    </source>
</evidence>
<accession>A0A4P8EJC1</accession>
<dbReference type="InterPro" id="IPR050313">
    <property type="entry name" value="Carb_Metab_HTH_regulators"/>
</dbReference>
<dbReference type="Pfam" id="PF08220">
    <property type="entry name" value="HTH_DeoR"/>
    <property type="match status" value="1"/>
</dbReference>
<name>A0A4P8EJC1_9RHOB</name>
<dbReference type="KEGG" id="pseb:EOK75_15060"/>
<feature type="domain" description="HTH deoR-type" evidence="4">
    <location>
        <begin position="12"/>
        <end position="67"/>
    </location>
</feature>
<reference evidence="5 6" key="1">
    <citation type="submission" date="2019-05" db="EMBL/GenBank/DDBJ databases">
        <title>Pseudorhodobacter turbinis sp. nov., isolated from the gut of the Korean turban shell.</title>
        <authorList>
            <person name="Jeong Y.-S."/>
            <person name="Kang W.-R."/>
            <person name="Bae J.-W."/>
        </authorList>
    </citation>
    <scope>NUCLEOTIDE SEQUENCE [LARGE SCALE GENOMIC DNA]</scope>
    <source>
        <strain evidence="5 6">S12M18</strain>
        <plasmid evidence="5 6">unnamed1</plasmid>
    </source>
</reference>
<evidence type="ECO:0000313" key="5">
    <source>
        <dbReference type="EMBL" id="QCO57097.1"/>
    </source>
</evidence>
<evidence type="ECO:0000256" key="2">
    <source>
        <dbReference type="ARBA" id="ARBA00023125"/>
    </source>
</evidence>
<keyword evidence="3" id="KW-0804">Transcription</keyword>
<keyword evidence="6" id="KW-1185">Reference proteome</keyword>
<dbReference type="PRINTS" id="PR00037">
    <property type="entry name" value="HTHLACR"/>
</dbReference>
<keyword evidence="5" id="KW-0614">Plasmid</keyword>
<keyword evidence="2" id="KW-0238">DNA-binding</keyword>
<dbReference type="PROSITE" id="PS00894">
    <property type="entry name" value="HTH_DEOR_1"/>
    <property type="match status" value="1"/>
</dbReference>
<dbReference type="Gene3D" id="1.10.10.10">
    <property type="entry name" value="Winged helix-like DNA-binding domain superfamily/Winged helix DNA-binding domain"/>
    <property type="match status" value="1"/>
</dbReference>
<dbReference type="InterPro" id="IPR037171">
    <property type="entry name" value="NagB/RpiA_transferase-like"/>
</dbReference>
<geneLocation type="plasmid" evidence="5 6">
    <name>unnamed1</name>
</geneLocation>
<dbReference type="InterPro" id="IPR014036">
    <property type="entry name" value="DeoR-like_C"/>
</dbReference>
<dbReference type="Proteomes" id="UP000298631">
    <property type="component" value="Plasmid unnamed1"/>
</dbReference>
<dbReference type="RefSeq" id="WP_137194903.1">
    <property type="nucleotide sequence ID" value="NZ_CP039965.1"/>
</dbReference>
<gene>
    <name evidence="5" type="ORF">EOK75_15060</name>
</gene>
<dbReference type="InterPro" id="IPR036390">
    <property type="entry name" value="WH_DNA-bd_sf"/>
</dbReference>